<keyword evidence="2" id="KW-1185">Reference proteome</keyword>
<reference evidence="1 2" key="2">
    <citation type="journal article" date="2011" name="J. Bacteriol.">
        <title>Genomes of three methylotrophs from a single niche uncover genetic and metabolic divergence of Methylophilaceae.</title>
        <authorList>
            <person name="Lapidus A."/>
            <person name="Clum A."/>
            <person name="Labutti K."/>
            <person name="Kaluzhnaya M.G."/>
            <person name="Lim S."/>
            <person name="Beck D.A."/>
            <person name="Glavina Del Rio T."/>
            <person name="Nolan M."/>
            <person name="Mavromatis K."/>
            <person name="Huntemann M."/>
            <person name="Lucas S."/>
            <person name="Lidstrom M.E."/>
            <person name="Ivanova N."/>
            <person name="Chistoserdova L."/>
        </authorList>
    </citation>
    <scope>NUCLEOTIDE SEQUENCE [LARGE SCALE GENOMIC DNA]</scope>
    <source>
        <strain evidence="1 2">301</strain>
    </source>
</reference>
<gene>
    <name evidence="1" type="ordered locus">M301_0132</name>
</gene>
<dbReference type="OrthoDB" id="8566616at2"/>
<dbReference type="STRING" id="666681.M301_0132"/>
<organism evidence="1 2">
    <name type="scientific">Methylotenera versatilis (strain 301)</name>
    <dbReference type="NCBI Taxonomy" id="666681"/>
    <lineage>
        <taxon>Bacteria</taxon>
        <taxon>Pseudomonadati</taxon>
        <taxon>Pseudomonadota</taxon>
        <taxon>Betaproteobacteria</taxon>
        <taxon>Nitrosomonadales</taxon>
        <taxon>Methylophilaceae</taxon>
        <taxon>Methylotenera</taxon>
    </lineage>
</organism>
<dbReference type="Proteomes" id="UP000000383">
    <property type="component" value="Chromosome"/>
</dbReference>
<evidence type="ECO:0008006" key="3">
    <source>
        <dbReference type="Google" id="ProtNLM"/>
    </source>
</evidence>
<dbReference type="EMBL" id="CP002056">
    <property type="protein sequence ID" value="ADI28520.1"/>
    <property type="molecule type" value="Genomic_DNA"/>
</dbReference>
<protein>
    <recommendedName>
        <fullName evidence="3">Replication protein</fullName>
    </recommendedName>
</protein>
<dbReference type="RefSeq" id="WP_013146837.1">
    <property type="nucleotide sequence ID" value="NC_014207.1"/>
</dbReference>
<name>D7DKD5_METV0</name>
<reference evidence="2" key="1">
    <citation type="submission" date="2010-05" db="EMBL/GenBank/DDBJ databases">
        <title>Complete sequence of Methylotenera sp. 301.</title>
        <authorList>
            <person name="Lucas S."/>
            <person name="Copeland A."/>
            <person name="Lapidus A."/>
            <person name="Cheng J.-F."/>
            <person name="Bruce D."/>
            <person name="Goodwin L."/>
            <person name="Pitluck S."/>
            <person name="Clum A."/>
            <person name="Land M."/>
            <person name="Hauser L."/>
            <person name="Kyrpides N."/>
            <person name="Ivanova N."/>
            <person name="Chistoservova L."/>
            <person name="Kalyuzhnaya M."/>
            <person name="Woyke T."/>
        </authorList>
    </citation>
    <scope>NUCLEOTIDE SEQUENCE [LARGE SCALE GENOMIC DNA]</scope>
    <source>
        <strain evidence="2">301</strain>
    </source>
</reference>
<evidence type="ECO:0000313" key="1">
    <source>
        <dbReference type="EMBL" id="ADI28520.1"/>
    </source>
</evidence>
<dbReference type="KEGG" id="meh:M301_0132"/>
<proteinExistence type="predicted"/>
<dbReference type="AlphaFoldDB" id="D7DKD5"/>
<dbReference type="HOGENOM" id="CLU_050196_0_0_4"/>
<evidence type="ECO:0000313" key="2">
    <source>
        <dbReference type="Proteomes" id="UP000000383"/>
    </source>
</evidence>
<accession>D7DKD5</accession>
<dbReference type="eggNOG" id="ENOG5032TNH">
    <property type="taxonomic scope" value="Bacteria"/>
</dbReference>
<sequence length="443" mass="49827">MMQTEPNAVVSRFLGISAKSLHTSSAKNEDHKLKAKALKYTLQRTAQTLLYNHEGGKQHRVCSCHRNVASDGVSVYRDVSGNNARFGNLMTCGSVWSCPVCAAKITESRREDLQKAVSNWLLQGSSCLLLTSTFPHEADMPLSELLEKFAEALQKFKNSRTYKNIFGTSVAASALKSKKNTPLKNIIEGTHPRLGTVRSLEVSHGVNGWHPHTHEVLFMDDDRLLTDTAAVESLTKAWVVALINAGLGDESKINDMLLRAMDIRGGDYVADYVNKFGREPVELQGWTIAHEVTKANSKMGKVGRKFGNEFHYTPFQLLGFATDGDSVAAELFKEFSACFEGKRMNYWTNGLKDWFNINEVEDEDLAVDQETEKEKEEEFVIRLDGDQWKLVIETNARFEVLQAAARGGLNSVLSLIEDLKTRPKSYRGWFKDFARPDFSRFFH</sequence>